<dbReference type="Pfam" id="PF26639">
    <property type="entry name" value="Het-6_barrel"/>
    <property type="match status" value="1"/>
</dbReference>
<dbReference type="AlphaFoldDB" id="A0A545VPF4"/>
<dbReference type="STRING" id="43265.A0A545VPF4"/>
<proteinExistence type="predicted"/>
<evidence type="ECO:0000259" key="1">
    <source>
        <dbReference type="Pfam" id="PF06985"/>
    </source>
</evidence>
<dbReference type="InterPro" id="IPR052895">
    <property type="entry name" value="HetReg/Transcr_Mod"/>
</dbReference>
<name>A0A545VPF4_9HYPO</name>
<dbReference type="Pfam" id="PF06985">
    <property type="entry name" value="HET"/>
    <property type="match status" value="1"/>
</dbReference>
<sequence>MTSAAAEASPRRLYEYEPFGDAQTIRVLTLHPARCGEEPLRGDLSTESLAGPAPEVDFEAVSYVWGSRSRLEELHFGDGRVLRITQSICDALQRLRLEDRPRRLWADQVCINQDDVEERSQQVNLMNSVYRSAKRVLVWLGRDEDGKAKDAVEMVQYLQQVFSDEQAHEKFREAHSNNLHLQDVAPWKPFAKLAMLPWFNRIWIVQEIGTRTPATLFWGEAEISWDVLSGVVAVLNERYHHLRSRFAVMTPNIRYLHRRFEEPEEVVVNQLHRRGNFVYELHRARHMLAEDPRDRVFAFLGHFSLRKTSTTPALRGLVADYSRSVEDVYCDVAIRGLEGAESLIMLTATHYGGEVSRSRQNSILTNADGAVPCASSFKLNELPSWVPDWRQRAHHLFGSPDTPHRAAGSTKPQLTIDRSTMTLQIKGKHIDTIKLVSWVIRGDSFHVRRQREDATHPMVALWQRICRQKAPVHLSASSPNGSYYPTGEPPFLALAQCLTNAGVGMNRTRDYSTVPASEHLANAAAYLGRTARRSDPMVSEEIRELGRDGGGDAFKWSHEASLTSRHRRLGLSAQGHYVLGPDSMEPGDVVVVLYGGTAPFVLRRRGQRSEDGWILVGECYVHGMMNGEALTMKGAVEETFTIH</sequence>
<evidence type="ECO:0000313" key="3">
    <source>
        <dbReference type="Proteomes" id="UP000315783"/>
    </source>
</evidence>
<gene>
    <name evidence="2" type="ORF">IF1G_09689</name>
</gene>
<organism evidence="2 3">
    <name type="scientific">Cordyceps javanica</name>
    <dbReference type="NCBI Taxonomy" id="43265"/>
    <lineage>
        <taxon>Eukaryota</taxon>
        <taxon>Fungi</taxon>
        <taxon>Dikarya</taxon>
        <taxon>Ascomycota</taxon>
        <taxon>Pezizomycotina</taxon>
        <taxon>Sordariomycetes</taxon>
        <taxon>Hypocreomycetidae</taxon>
        <taxon>Hypocreales</taxon>
        <taxon>Cordycipitaceae</taxon>
        <taxon>Cordyceps</taxon>
    </lineage>
</organism>
<dbReference type="EMBL" id="SPUK01000018">
    <property type="protein sequence ID" value="TQV91623.1"/>
    <property type="molecule type" value="Genomic_DNA"/>
</dbReference>
<dbReference type="PANTHER" id="PTHR24148">
    <property type="entry name" value="ANKYRIN REPEAT DOMAIN-CONTAINING PROTEIN 39 HOMOLOG-RELATED"/>
    <property type="match status" value="1"/>
</dbReference>
<protein>
    <submittedName>
        <fullName evidence="2">HET domain-containing protein</fullName>
    </submittedName>
</protein>
<comment type="caution">
    <text evidence="2">The sequence shown here is derived from an EMBL/GenBank/DDBJ whole genome shotgun (WGS) entry which is preliminary data.</text>
</comment>
<dbReference type="Proteomes" id="UP000315783">
    <property type="component" value="Unassembled WGS sequence"/>
</dbReference>
<accession>A0A545VPF4</accession>
<keyword evidence="3" id="KW-1185">Reference proteome</keyword>
<reference evidence="2 3" key="1">
    <citation type="journal article" date="2019" name="Appl. Microbiol. Biotechnol.">
        <title>Genome sequence of Isaria javanica and comparative genome analysis insights into family S53 peptidase evolution in fungal entomopathogens.</title>
        <authorList>
            <person name="Lin R."/>
            <person name="Zhang X."/>
            <person name="Xin B."/>
            <person name="Zou M."/>
            <person name="Gao Y."/>
            <person name="Qin F."/>
            <person name="Hu Q."/>
            <person name="Xie B."/>
            <person name="Cheng X."/>
        </authorList>
    </citation>
    <scope>NUCLEOTIDE SEQUENCE [LARGE SCALE GENOMIC DNA]</scope>
    <source>
        <strain evidence="2 3">IJ1G</strain>
    </source>
</reference>
<dbReference type="PANTHER" id="PTHR24148:SF64">
    <property type="entry name" value="HETEROKARYON INCOMPATIBILITY DOMAIN-CONTAINING PROTEIN"/>
    <property type="match status" value="1"/>
</dbReference>
<dbReference type="InterPro" id="IPR010730">
    <property type="entry name" value="HET"/>
</dbReference>
<feature type="domain" description="Heterokaryon incompatibility" evidence="1">
    <location>
        <begin position="58"/>
        <end position="207"/>
    </location>
</feature>
<dbReference type="OrthoDB" id="5571888at2759"/>
<evidence type="ECO:0000313" key="2">
    <source>
        <dbReference type="EMBL" id="TQV91623.1"/>
    </source>
</evidence>